<feature type="compositionally biased region" description="Basic and acidic residues" evidence="1">
    <location>
        <begin position="52"/>
        <end position="64"/>
    </location>
</feature>
<organism evidence="2 3">
    <name type="scientific">Anas platyrhynchos</name>
    <name type="common">Mallard</name>
    <name type="synonym">Anas boschas</name>
    <dbReference type="NCBI Taxonomy" id="8839"/>
    <lineage>
        <taxon>Eukaryota</taxon>
        <taxon>Metazoa</taxon>
        <taxon>Chordata</taxon>
        <taxon>Craniata</taxon>
        <taxon>Vertebrata</taxon>
        <taxon>Euteleostomi</taxon>
        <taxon>Archelosauria</taxon>
        <taxon>Archosauria</taxon>
        <taxon>Dinosauria</taxon>
        <taxon>Saurischia</taxon>
        <taxon>Theropoda</taxon>
        <taxon>Coelurosauria</taxon>
        <taxon>Aves</taxon>
        <taxon>Neognathae</taxon>
        <taxon>Galloanserae</taxon>
        <taxon>Anseriformes</taxon>
        <taxon>Anatidae</taxon>
        <taxon>Anatinae</taxon>
        <taxon>Anas</taxon>
    </lineage>
</organism>
<accession>R0L5V1</accession>
<evidence type="ECO:0000256" key="1">
    <source>
        <dbReference type="SAM" id="MobiDB-lite"/>
    </source>
</evidence>
<keyword evidence="3" id="KW-1185">Reference proteome</keyword>
<feature type="compositionally biased region" description="Polar residues" evidence="1">
    <location>
        <begin position="40"/>
        <end position="51"/>
    </location>
</feature>
<reference evidence="3" key="1">
    <citation type="journal article" date="2013" name="Nat. Genet.">
        <title>The duck genome and transcriptome provide insight into an avian influenza virus reservoir species.</title>
        <authorList>
            <person name="Huang Y."/>
            <person name="Li Y."/>
            <person name="Burt D.W."/>
            <person name="Chen H."/>
            <person name="Zhang Y."/>
            <person name="Qian W."/>
            <person name="Kim H."/>
            <person name="Gan S."/>
            <person name="Zhao Y."/>
            <person name="Li J."/>
            <person name="Yi K."/>
            <person name="Feng H."/>
            <person name="Zhu P."/>
            <person name="Li B."/>
            <person name="Liu Q."/>
            <person name="Fairley S."/>
            <person name="Magor K.E."/>
            <person name="Du Z."/>
            <person name="Hu X."/>
            <person name="Goodman L."/>
            <person name="Tafer H."/>
            <person name="Vignal A."/>
            <person name="Lee T."/>
            <person name="Kim K.W."/>
            <person name="Sheng Z."/>
            <person name="An Y."/>
            <person name="Searle S."/>
            <person name="Herrero J."/>
            <person name="Groenen M.A."/>
            <person name="Crooijmans R.P."/>
            <person name="Faraut T."/>
            <person name="Cai Q."/>
            <person name="Webster R.G."/>
            <person name="Aldridge J.R."/>
            <person name="Warren W.C."/>
            <person name="Bartschat S."/>
            <person name="Kehr S."/>
            <person name="Marz M."/>
            <person name="Stadler P.F."/>
            <person name="Smith J."/>
            <person name="Kraus R.H."/>
            <person name="Zhao Y."/>
            <person name="Ren L."/>
            <person name="Fei J."/>
            <person name="Morisson M."/>
            <person name="Kaiser P."/>
            <person name="Griffin D.K."/>
            <person name="Rao M."/>
            <person name="Pitel F."/>
            <person name="Wang J."/>
            <person name="Li N."/>
        </authorList>
    </citation>
    <scope>NUCLEOTIDE SEQUENCE [LARGE SCALE GENOMIC DNA]</scope>
</reference>
<feature type="region of interest" description="Disordered" evidence="1">
    <location>
        <begin position="31"/>
        <end position="70"/>
    </location>
</feature>
<proteinExistence type="predicted"/>
<dbReference type="AlphaFoldDB" id="R0L5V1"/>
<dbReference type="EMBL" id="KB744212">
    <property type="protein sequence ID" value="EOA95657.1"/>
    <property type="molecule type" value="Genomic_DNA"/>
</dbReference>
<gene>
    <name evidence="2" type="ORF">Anapl_12065</name>
</gene>
<evidence type="ECO:0000313" key="3">
    <source>
        <dbReference type="Proteomes" id="UP000296049"/>
    </source>
</evidence>
<protein>
    <submittedName>
        <fullName evidence="2">Uncharacterized protein</fullName>
    </submittedName>
</protein>
<evidence type="ECO:0000313" key="2">
    <source>
        <dbReference type="EMBL" id="EOA95657.1"/>
    </source>
</evidence>
<dbReference type="Proteomes" id="UP000296049">
    <property type="component" value="Unassembled WGS sequence"/>
</dbReference>
<name>R0L5V1_ANAPL</name>
<sequence>MMCSPALWQESGDIKAFGLCAALAVGAAQRKEKEPLFKGTTPQGQGTSHVSSKLEKRSQTHPKDQSLPTQ</sequence>